<reference evidence="3 4" key="1">
    <citation type="journal article" date="2019" name="Sci. Rep.">
        <title>Nanopore sequencing improves the draft genome of the human pathogenic amoeba Naegleria fowleri.</title>
        <authorList>
            <person name="Liechti N."/>
            <person name="Schurch N."/>
            <person name="Bruggmann R."/>
            <person name="Wittwer M."/>
        </authorList>
    </citation>
    <scope>NUCLEOTIDE SEQUENCE [LARGE SCALE GENOMIC DNA]</scope>
    <source>
        <strain evidence="3 4">ATCC 30894</strain>
    </source>
</reference>
<keyword evidence="1" id="KW-1133">Transmembrane helix</keyword>
<comment type="caution">
    <text evidence="3">The sequence shown here is derived from an EMBL/GenBank/DDBJ whole genome shotgun (WGS) entry which is preliminary data.</text>
</comment>
<evidence type="ECO:0000256" key="1">
    <source>
        <dbReference type="SAM" id="Phobius"/>
    </source>
</evidence>
<evidence type="ECO:0000313" key="3">
    <source>
        <dbReference type="EMBL" id="KAF0976602.1"/>
    </source>
</evidence>
<dbReference type="VEuPathDB" id="AmoebaDB:NfTy_083080"/>
<accession>A0A6A5BP79</accession>
<evidence type="ECO:0000313" key="4">
    <source>
        <dbReference type="Proteomes" id="UP000444721"/>
    </source>
</evidence>
<dbReference type="GeneID" id="68111719"/>
<feature type="signal peptide" evidence="2">
    <location>
        <begin position="1"/>
        <end position="32"/>
    </location>
</feature>
<keyword evidence="4" id="KW-1185">Reference proteome</keyword>
<dbReference type="RefSeq" id="XP_044561315.1">
    <property type="nucleotide sequence ID" value="XM_044707923.1"/>
</dbReference>
<keyword evidence="2" id="KW-0732">Signal</keyword>
<dbReference type="Proteomes" id="UP000444721">
    <property type="component" value="Unassembled WGS sequence"/>
</dbReference>
<sequence>MSQAKALSLVSVASLLVVVATTLMMHTVPCLAAEAASPIVLNSNGQTVSGSVSLGSWQYYVIYVDPLSSMTVTLKSSNQVSLYVKYNSVPTYNSYDYVLKYAGEEKQFLTLKNQTSNVPYYFGVYGTGYTSNSYNFDVSVSTLNGLANWIVGLIVTGVIIVFVCSILSILIPVLICCGVITCCGFGAAAAASSTGSGGTGGVRYHHVHNNVVYSDTQPILQQPPTQYYQPPQQI</sequence>
<dbReference type="VEuPathDB" id="AmoebaDB:FDP41_004501"/>
<protein>
    <submittedName>
        <fullName evidence="3">Uncharacterized protein</fullName>
    </submittedName>
</protein>
<keyword evidence="1" id="KW-0472">Membrane</keyword>
<gene>
    <name evidence="3" type="ORF">FDP41_004501</name>
</gene>
<dbReference type="OMA" id="HVHHSIS"/>
<dbReference type="AlphaFoldDB" id="A0A6A5BP79"/>
<feature type="chain" id="PRO_5025441734" evidence="2">
    <location>
        <begin position="33"/>
        <end position="234"/>
    </location>
</feature>
<organism evidence="3 4">
    <name type="scientific">Naegleria fowleri</name>
    <name type="common">Brain eating amoeba</name>
    <dbReference type="NCBI Taxonomy" id="5763"/>
    <lineage>
        <taxon>Eukaryota</taxon>
        <taxon>Discoba</taxon>
        <taxon>Heterolobosea</taxon>
        <taxon>Tetramitia</taxon>
        <taxon>Eutetramitia</taxon>
        <taxon>Vahlkampfiidae</taxon>
        <taxon>Naegleria</taxon>
    </lineage>
</organism>
<dbReference type="OrthoDB" id="10533267at2759"/>
<feature type="transmembrane region" description="Helical" evidence="1">
    <location>
        <begin position="149"/>
        <end position="171"/>
    </location>
</feature>
<evidence type="ECO:0000256" key="2">
    <source>
        <dbReference type="SAM" id="SignalP"/>
    </source>
</evidence>
<name>A0A6A5BP79_NAEFO</name>
<dbReference type="Gene3D" id="2.60.120.380">
    <property type="match status" value="1"/>
</dbReference>
<keyword evidence="1" id="KW-0812">Transmembrane</keyword>
<dbReference type="EMBL" id="VFQX01000037">
    <property type="protein sequence ID" value="KAF0976602.1"/>
    <property type="molecule type" value="Genomic_DNA"/>
</dbReference>
<dbReference type="VEuPathDB" id="AmoebaDB:NF0032830"/>
<proteinExistence type="predicted"/>